<dbReference type="PANTHER" id="PTHR47966">
    <property type="entry name" value="BETA-SITE APP-CLEAVING ENZYME, ISOFORM A-RELATED"/>
    <property type="match status" value="1"/>
</dbReference>
<evidence type="ECO:0000259" key="3">
    <source>
        <dbReference type="PROSITE" id="PS51767"/>
    </source>
</evidence>
<gene>
    <name evidence="4" type="ORF">SLS53_007651</name>
</gene>
<evidence type="ECO:0000313" key="5">
    <source>
        <dbReference type="Proteomes" id="UP001320245"/>
    </source>
</evidence>
<sequence length="441" mass="47780">MMKNVLERLLAVAIVSLCLASARPTTTPLQPLTEDARDAALLPLPGVNFRRVTQRNIKREAKDRFQNTKNYAKLHSYHSELSGKKSATRRLGAAQRKFGGPGHENITATSSYGTNYGINVTFGSQTLLLDLDTGSSDTWAFYTKTNCTTRTGEALGGRSCNLGPRYTGNFTYGTIKDEHLFIRYGDGESVEGPLGYMDVTVGGIRVRNQTVGLANETLWHGNNVSSGVLGLAYPVLTNAYYGPRGQEDWWWAAQYSPVFSTMVGQGLVDSFFSVAINRPGGNLSAGAVGFGGVPEGVVGVDYDTAAQADIIVADVANVVSETSDYSFYTIIPDGWYFALAEAINKMFSPPAEFSFENNGYLTTCDAVTPRVAVVIDGTPFYLNPEDLIFRSVPDEFTGLCMTAIKGGPHGPFVLGDVFLKNVLAVFDIGDNVIQLASRVHY</sequence>
<accession>A0AAN9YDL8</accession>
<dbReference type="Pfam" id="PF00026">
    <property type="entry name" value="Asp"/>
    <property type="match status" value="1"/>
</dbReference>
<dbReference type="CDD" id="cd05471">
    <property type="entry name" value="pepsin_like"/>
    <property type="match status" value="1"/>
</dbReference>
<dbReference type="PROSITE" id="PS51767">
    <property type="entry name" value="PEPTIDASE_A1"/>
    <property type="match status" value="1"/>
</dbReference>
<dbReference type="InterPro" id="IPR034164">
    <property type="entry name" value="Pepsin-like_dom"/>
</dbReference>
<feature type="signal peptide" evidence="2">
    <location>
        <begin position="1"/>
        <end position="22"/>
    </location>
</feature>
<dbReference type="GO" id="GO:0004190">
    <property type="term" value="F:aspartic-type endopeptidase activity"/>
    <property type="evidence" value="ECO:0007669"/>
    <property type="project" value="InterPro"/>
</dbReference>
<keyword evidence="5" id="KW-1185">Reference proteome</keyword>
<evidence type="ECO:0000313" key="4">
    <source>
        <dbReference type="EMBL" id="KAK7735261.1"/>
    </source>
</evidence>
<evidence type="ECO:0000256" key="1">
    <source>
        <dbReference type="ARBA" id="ARBA00007447"/>
    </source>
</evidence>
<comment type="caution">
    <text evidence="4">The sequence shown here is derived from an EMBL/GenBank/DDBJ whole genome shotgun (WGS) entry which is preliminary data.</text>
</comment>
<organism evidence="4 5">
    <name type="scientific">Cytospora paraplurivora</name>
    <dbReference type="NCBI Taxonomy" id="2898453"/>
    <lineage>
        <taxon>Eukaryota</taxon>
        <taxon>Fungi</taxon>
        <taxon>Dikarya</taxon>
        <taxon>Ascomycota</taxon>
        <taxon>Pezizomycotina</taxon>
        <taxon>Sordariomycetes</taxon>
        <taxon>Sordariomycetidae</taxon>
        <taxon>Diaporthales</taxon>
        <taxon>Cytosporaceae</taxon>
        <taxon>Cytospora</taxon>
    </lineage>
</organism>
<evidence type="ECO:0000256" key="2">
    <source>
        <dbReference type="SAM" id="SignalP"/>
    </source>
</evidence>
<dbReference type="Gene3D" id="2.40.70.10">
    <property type="entry name" value="Acid Proteases"/>
    <property type="match status" value="2"/>
</dbReference>
<dbReference type="InterPro" id="IPR033121">
    <property type="entry name" value="PEPTIDASE_A1"/>
</dbReference>
<comment type="similarity">
    <text evidence="1">Belongs to the peptidase A1 family.</text>
</comment>
<dbReference type="GO" id="GO:0006508">
    <property type="term" value="P:proteolysis"/>
    <property type="evidence" value="ECO:0007669"/>
    <property type="project" value="InterPro"/>
</dbReference>
<keyword evidence="2" id="KW-0732">Signal</keyword>
<dbReference type="AlphaFoldDB" id="A0AAN9YDL8"/>
<feature type="chain" id="PRO_5042850695" description="Peptidase A1 domain-containing protein" evidence="2">
    <location>
        <begin position="23"/>
        <end position="441"/>
    </location>
</feature>
<dbReference type="EMBL" id="JAJSPL020000040">
    <property type="protein sequence ID" value="KAK7735261.1"/>
    <property type="molecule type" value="Genomic_DNA"/>
</dbReference>
<dbReference type="PRINTS" id="PR00792">
    <property type="entry name" value="PEPSIN"/>
</dbReference>
<dbReference type="PANTHER" id="PTHR47966:SF47">
    <property type="entry name" value="ENDOPEPTIDASE, PUTATIVE (AFU_ORTHOLOGUE AFUA_3G01220)-RELATED"/>
    <property type="match status" value="1"/>
</dbReference>
<reference evidence="4 5" key="1">
    <citation type="journal article" date="2023" name="PLoS ONE">
        <title>Cytospora paraplurivora sp. nov. isolated from orchards with fruit tree decline syndrome in Ontario, Canada.</title>
        <authorList>
            <person name="Ilyukhin E."/>
            <person name="Nguyen H.D.T."/>
            <person name="Castle A.J."/>
            <person name="Ellouze W."/>
        </authorList>
    </citation>
    <scope>NUCLEOTIDE SEQUENCE [LARGE SCALE GENOMIC DNA]</scope>
    <source>
        <strain evidence="4 5">FDS-564</strain>
    </source>
</reference>
<dbReference type="GO" id="GO:0000324">
    <property type="term" value="C:fungal-type vacuole"/>
    <property type="evidence" value="ECO:0007669"/>
    <property type="project" value="TreeGrafter"/>
</dbReference>
<dbReference type="SUPFAM" id="SSF50630">
    <property type="entry name" value="Acid proteases"/>
    <property type="match status" value="1"/>
</dbReference>
<feature type="domain" description="Peptidase A1" evidence="3">
    <location>
        <begin position="116"/>
        <end position="436"/>
    </location>
</feature>
<proteinExistence type="inferred from homology"/>
<dbReference type="InterPro" id="IPR021109">
    <property type="entry name" value="Peptidase_aspartic_dom_sf"/>
</dbReference>
<dbReference type="InterPro" id="IPR001461">
    <property type="entry name" value="Aspartic_peptidase_A1"/>
</dbReference>
<dbReference type="Proteomes" id="UP001320245">
    <property type="component" value="Unassembled WGS sequence"/>
</dbReference>
<protein>
    <recommendedName>
        <fullName evidence="3">Peptidase A1 domain-containing protein</fullName>
    </recommendedName>
</protein>
<name>A0AAN9YDL8_9PEZI</name>